<gene>
    <name evidence="2" type="ORF">SAMN05443144_101166</name>
</gene>
<evidence type="ECO:0000313" key="3">
    <source>
        <dbReference type="Proteomes" id="UP000184041"/>
    </source>
</evidence>
<feature type="signal peptide" evidence="1">
    <location>
        <begin position="1"/>
        <end position="19"/>
    </location>
</feature>
<dbReference type="RefSeq" id="WP_170864232.1">
    <property type="nucleotide sequence ID" value="NZ_FQUS01000001.1"/>
</dbReference>
<dbReference type="AlphaFoldDB" id="A0A1M4SZN2"/>
<feature type="chain" id="PRO_5009907424" evidence="1">
    <location>
        <begin position="20"/>
        <end position="51"/>
    </location>
</feature>
<dbReference type="Proteomes" id="UP000184041">
    <property type="component" value="Unassembled WGS sequence"/>
</dbReference>
<evidence type="ECO:0000256" key="1">
    <source>
        <dbReference type="SAM" id="SignalP"/>
    </source>
</evidence>
<accession>A0A1M4SZN2</accession>
<dbReference type="STRING" id="1194090.SAMN05443144_101166"/>
<sequence>MRFCRTVFISLLMIGGSVAAFPETVQTNVQLPGLVSDGMVLQRHTEINIWG</sequence>
<proteinExistence type="predicted"/>
<name>A0A1M4SZN2_9BACT</name>
<dbReference type="EMBL" id="FQUS01000001">
    <property type="protein sequence ID" value="SHE37633.1"/>
    <property type="molecule type" value="Genomic_DNA"/>
</dbReference>
<organism evidence="2 3">
    <name type="scientific">Fodinibius roseus</name>
    <dbReference type="NCBI Taxonomy" id="1194090"/>
    <lineage>
        <taxon>Bacteria</taxon>
        <taxon>Pseudomonadati</taxon>
        <taxon>Balneolota</taxon>
        <taxon>Balneolia</taxon>
        <taxon>Balneolales</taxon>
        <taxon>Balneolaceae</taxon>
        <taxon>Fodinibius</taxon>
    </lineage>
</organism>
<keyword evidence="1" id="KW-0732">Signal</keyword>
<evidence type="ECO:0000313" key="2">
    <source>
        <dbReference type="EMBL" id="SHE37633.1"/>
    </source>
</evidence>
<reference evidence="2 3" key="1">
    <citation type="submission" date="2016-11" db="EMBL/GenBank/DDBJ databases">
        <authorList>
            <person name="Jaros S."/>
            <person name="Januszkiewicz K."/>
            <person name="Wedrychowicz H."/>
        </authorList>
    </citation>
    <scope>NUCLEOTIDE SEQUENCE [LARGE SCALE GENOMIC DNA]</scope>
    <source>
        <strain evidence="2 3">DSM 21986</strain>
    </source>
</reference>
<keyword evidence="3" id="KW-1185">Reference proteome</keyword>
<protein>
    <submittedName>
        <fullName evidence="2">Uncharacterized protein</fullName>
    </submittedName>
</protein>